<dbReference type="Pfam" id="PF03195">
    <property type="entry name" value="LOB"/>
    <property type="match status" value="1"/>
</dbReference>
<organism evidence="6 7">
    <name type="scientific">Carpinus fangiana</name>
    <dbReference type="NCBI Taxonomy" id="176857"/>
    <lineage>
        <taxon>Eukaryota</taxon>
        <taxon>Viridiplantae</taxon>
        <taxon>Streptophyta</taxon>
        <taxon>Embryophyta</taxon>
        <taxon>Tracheophyta</taxon>
        <taxon>Spermatophyta</taxon>
        <taxon>Magnoliopsida</taxon>
        <taxon>eudicotyledons</taxon>
        <taxon>Gunneridae</taxon>
        <taxon>Pentapetalae</taxon>
        <taxon>rosids</taxon>
        <taxon>fabids</taxon>
        <taxon>Fagales</taxon>
        <taxon>Betulaceae</taxon>
        <taxon>Carpinus</taxon>
    </lineage>
</organism>
<feature type="domain" description="LOB" evidence="5">
    <location>
        <begin position="6"/>
        <end position="99"/>
    </location>
</feature>
<dbReference type="EMBL" id="CM017321">
    <property type="protein sequence ID" value="KAE7999568.1"/>
    <property type="molecule type" value="Genomic_DNA"/>
</dbReference>
<evidence type="ECO:0000256" key="4">
    <source>
        <dbReference type="ARBA" id="ARBA00023242"/>
    </source>
</evidence>
<comment type="similarity">
    <text evidence="2">Belongs to the LOB domain-containing protein family.</text>
</comment>
<gene>
    <name evidence="6" type="ORF">FH972_003980</name>
</gene>
<dbReference type="PANTHER" id="PTHR31301">
    <property type="entry name" value="LOB DOMAIN-CONTAINING PROTEIN 4-RELATED"/>
    <property type="match status" value="1"/>
</dbReference>
<dbReference type="AlphaFoldDB" id="A0A5N6QJQ3"/>
<keyword evidence="4" id="KW-0539">Nucleus</keyword>
<evidence type="ECO:0000256" key="3">
    <source>
        <dbReference type="ARBA" id="ARBA00022473"/>
    </source>
</evidence>
<protein>
    <recommendedName>
        <fullName evidence="5">LOB domain-containing protein</fullName>
    </recommendedName>
</protein>
<accession>A0A5N6QJQ3</accession>
<evidence type="ECO:0000313" key="7">
    <source>
        <dbReference type="Proteomes" id="UP000327013"/>
    </source>
</evidence>
<reference evidence="6 7" key="1">
    <citation type="submission" date="2019-06" db="EMBL/GenBank/DDBJ databases">
        <title>A chromosomal-level reference genome of Carpinus fangiana (Coryloideae, Betulaceae).</title>
        <authorList>
            <person name="Yang X."/>
            <person name="Wang Z."/>
            <person name="Zhang L."/>
            <person name="Hao G."/>
            <person name="Liu J."/>
            <person name="Yang Y."/>
        </authorList>
    </citation>
    <scope>NUCLEOTIDE SEQUENCE [LARGE SCALE GENOMIC DNA]</scope>
    <source>
        <strain evidence="6">Cfa_2016G</strain>
        <tissue evidence="6">Leaf</tissue>
    </source>
</reference>
<keyword evidence="7" id="KW-1185">Reference proteome</keyword>
<dbReference type="PROSITE" id="PS50891">
    <property type="entry name" value="LOB"/>
    <property type="match status" value="1"/>
</dbReference>
<dbReference type="GO" id="GO:0005634">
    <property type="term" value="C:nucleus"/>
    <property type="evidence" value="ECO:0007669"/>
    <property type="project" value="UniProtKB-SubCell"/>
</dbReference>
<name>A0A5N6QJQ3_9ROSI</name>
<proteinExistence type="inferred from homology"/>
<keyword evidence="3" id="KW-0217">Developmental protein</keyword>
<evidence type="ECO:0000256" key="1">
    <source>
        <dbReference type="ARBA" id="ARBA00004123"/>
    </source>
</evidence>
<dbReference type="PANTHER" id="PTHR31301:SF83">
    <property type="entry name" value="PROTEIN ASYMMETRIC LEAVES 2"/>
    <property type="match status" value="1"/>
</dbReference>
<dbReference type="InterPro" id="IPR004883">
    <property type="entry name" value="LOB"/>
</dbReference>
<evidence type="ECO:0000256" key="2">
    <source>
        <dbReference type="ARBA" id="ARBA00005474"/>
    </source>
</evidence>
<evidence type="ECO:0000259" key="5">
    <source>
        <dbReference type="PROSITE" id="PS50891"/>
    </source>
</evidence>
<dbReference type="Proteomes" id="UP000327013">
    <property type="component" value="Chromosome 1"/>
</dbReference>
<comment type="subcellular location">
    <subcellularLocation>
        <location evidence="1">Nucleus</location>
    </subcellularLocation>
</comment>
<sequence>MTPSVPPCAVCTFLKRKCTNDCMFAPYFPPDQPEKFADMAKLLMNDLPPLQRENVPNSLVYGAESSLKDSVYGNVDLVAKQLPFSSQPQAFIPQQQMHPRNPSSSAAMLPYNMSPMPVIPAGAPTQGGQLEIREPGIQSQHREQIFVQQQILRAYDLAVSEQQELLRTYESQQPLQKKQKLQQPLKPMSFNGGFDPTAAGGSNQLFEAQQLEELFRTYKLLQHPKPVSFNGGLDPAATGGSNQLFEAQQLFARKQQEHLRTYELQQQLESMSFNGGFDLAAAGGSNQLFEAQQLTASGQQEILQTYEQPQQSQLMSFNGGFNPAEAGGSSQHQSFEAQQLAAAPVAAREQQEILQPYEERLLEHPSQLQTQQWEPNDYNLLTQLQKLDEHNQRAQLLIDEKRKGKRVADH</sequence>
<evidence type="ECO:0000313" key="6">
    <source>
        <dbReference type="EMBL" id="KAE7999568.1"/>
    </source>
</evidence>